<sequence>MKLASIALGASLALGAQPAMALVVGYTLEIGTNTNLPGFTLTNTSDTAQITGFRFTVGQADGYNFDYVSSFSYSPVASHLATIDVGDTANGGARTDEFVLSFTGFDPLEEFSMVADVDPDSFNDTVNYNTVFWNNAGSVNATMEVTFSTGQVLSQTAPDPVSVTPSYTFSQSSAASAVPIPATLPMLGAGLALGGLLLRRRRG</sequence>
<reference evidence="3 4" key="1">
    <citation type="submission" date="2016-10" db="EMBL/GenBank/DDBJ databases">
        <authorList>
            <person name="de Groot N.N."/>
        </authorList>
    </citation>
    <scope>NUCLEOTIDE SEQUENCE [LARGE SCALE GENOMIC DNA]</scope>
    <source>
        <strain evidence="3 4">CGMCC 1.11030</strain>
    </source>
</reference>
<keyword evidence="2" id="KW-0732">Signal</keyword>
<keyword evidence="1" id="KW-1133">Transmembrane helix</keyword>
<dbReference type="AlphaFoldDB" id="A0A1I3HMR2"/>
<feature type="transmembrane region" description="Helical" evidence="1">
    <location>
        <begin position="178"/>
        <end position="198"/>
    </location>
</feature>
<feature type="signal peptide" evidence="2">
    <location>
        <begin position="1"/>
        <end position="21"/>
    </location>
</feature>
<evidence type="ECO:0000313" key="4">
    <source>
        <dbReference type="Proteomes" id="UP000199377"/>
    </source>
</evidence>
<protein>
    <submittedName>
        <fullName evidence="3">PEP-CTERM protein-sorting domain-containing protein</fullName>
    </submittedName>
</protein>
<evidence type="ECO:0000256" key="2">
    <source>
        <dbReference type="SAM" id="SignalP"/>
    </source>
</evidence>
<proteinExistence type="predicted"/>
<dbReference type="RefSeq" id="WP_177236261.1">
    <property type="nucleotide sequence ID" value="NZ_FOQH01000006.1"/>
</dbReference>
<gene>
    <name evidence="3" type="ORF">SAMN05216258_10676</name>
</gene>
<organism evidence="3 4">
    <name type="scientific">Albimonas pacifica</name>
    <dbReference type="NCBI Taxonomy" id="1114924"/>
    <lineage>
        <taxon>Bacteria</taxon>
        <taxon>Pseudomonadati</taxon>
        <taxon>Pseudomonadota</taxon>
        <taxon>Alphaproteobacteria</taxon>
        <taxon>Rhodobacterales</taxon>
        <taxon>Paracoccaceae</taxon>
        <taxon>Albimonas</taxon>
    </lineage>
</organism>
<name>A0A1I3HMR2_9RHOB</name>
<keyword evidence="1" id="KW-0812">Transmembrane</keyword>
<dbReference type="InterPro" id="IPR013424">
    <property type="entry name" value="Ice-binding_C"/>
</dbReference>
<feature type="chain" id="PRO_5011664451" evidence="2">
    <location>
        <begin position="22"/>
        <end position="203"/>
    </location>
</feature>
<dbReference type="Proteomes" id="UP000199377">
    <property type="component" value="Unassembled WGS sequence"/>
</dbReference>
<evidence type="ECO:0000313" key="3">
    <source>
        <dbReference type="EMBL" id="SFI36913.1"/>
    </source>
</evidence>
<keyword evidence="4" id="KW-1185">Reference proteome</keyword>
<keyword evidence="1" id="KW-0472">Membrane</keyword>
<dbReference type="NCBIfam" id="TIGR02595">
    <property type="entry name" value="PEP_CTERM"/>
    <property type="match status" value="1"/>
</dbReference>
<accession>A0A1I3HMR2</accession>
<evidence type="ECO:0000256" key="1">
    <source>
        <dbReference type="SAM" id="Phobius"/>
    </source>
</evidence>
<dbReference type="EMBL" id="FOQH01000006">
    <property type="protein sequence ID" value="SFI36913.1"/>
    <property type="molecule type" value="Genomic_DNA"/>
</dbReference>